<keyword evidence="3" id="KW-1185">Reference proteome</keyword>
<name>A0A2K3UZG7_9DEIO</name>
<reference evidence="2 3" key="1">
    <citation type="submission" date="2018-01" db="EMBL/GenBank/DDBJ databases">
        <title>Deinococcus koreensis sp. nov., a radiation-resistant bacterium isolated from river water.</title>
        <authorList>
            <person name="Choi A."/>
        </authorList>
    </citation>
    <scope>NUCLEOTIDE SEQUENCE [LARGE SCALE GENOMIC DNA]</scope>
    <source>
        <strain evidence="2 3">SJW1-2</strain>
    </source>
</reference>
<dbReference type="SUPFAM" id="SSF52540">
    <property type="entry name" value="P-loop containing nucleoside triphosphate hydrolases"/>
    <property type="match status" value="1"/>
</dbReference>
<dbReference type="Gene3D" id="1.10.10.10">
    <property type="entry name" value="Winged helix-like DNA-binding domain superfamily/Winged helix DNA-binding domain"/>
    <property type="match status" value="1"/>
</dbReference>
<dbReference type="InterPro" id="IPR051677">
    <property type="entry name" value="AfsR-DnrI-RedD_regulator"/>
</dbReference>
<dbReference type="InterPro" id="IPR005158">
    <property type="entry name" value="BTAD"/>
</dbReference>
<dbReference type="SMART" id="SM01043">
    <property type="entry name" value="BTAD"/>
    <property type="match status" value="1"/>
</dbReference>
<dbReference type="RefSeq" id="WP_103312377.1">
    <property type="nucleotide sequence ID" value="NZ_PPPD01000001.1"/>
</dbReference>
<dbReference type="InterPro" id="IPR027417">
    <property type="entry name" value="P-loop_NTPase"/>
</dbReference>
<dbReference type="Gene3D" id="1.25.40.10">
    <property type="entry name" value="Tetratricopeptide repeat domain"/>
    <property type="match status" value="2"/>
</dbReference>
<evidence type="ECO:0000259" key="1">
    <source>
        <dbReference type="SMART" id="SM01043"/>
    </source>
</evidence>
<evidence type="ECO:0000313" key="2">
    <source>
        <dbReference type="EMBL" id="PNY81938.1"/>
    </source>
</evidence>
<accession>A0A2K3UZG7</accession>
<dbReference type="InterPro" id="IPR011990">
    <property type="entry name" value="TPR-like_helical_dom_sf"/>
</dbReference>
<dbReference type="InterPro" id="IPR036388">
    <property type="entry name" value="WH-like_DNA-bd_sf"/>
</dbReference>
<dbReference type="InterPro" id="IPR019734">
    <property type="entry name" value="TPR_rpt"/>
</dbReference>
<gene>
    <name evidence="2" type="ORF">CVO96_11665</name>
</gene>
<dbReference type="Gene3D" id="3.40.50.300">
    <property type="entry name" value="P-loop containing nucleotide triphosphate hydrolases"/>
    <property type="match status" value="1"/>
</dbReference>
<dbReference type="AlphaFoldDB" id="A0A2K3UZG7"/>
<feature type="domain" description="Bacterial transcriptional activator" evidence="1">
    <location>
        <begin position="95"/>
        <end position="231"/>
    </location>
</feature>
<dbReference type="SUPFAM" id="SSF48452">
    <property type="entry name" value="TPR-like"/>
    <property type="match status" value="2"/>
</dbReference>
<dbReference type="EMBL" id="PPPD01000001">
    <property type="protein sequence ID" value="PNY81938.1"/>
    <property type="molecule type" value="Genomic_DNA"/>
</dbReference>
<organism evidence="2 3">
    <name type="scientific">Deinococcus koreensis</name>
    <dbReference type="NCBI Taxonomy" id="2054903"/>
    <lineage>
        <taxon>Bacteria</taxon>
        <taxon>Thermotogati</taxon>
        <taxon>Deinococcota</taxon>
        <taxon>Deinococci</taxon>
        <taxon>Deinococcales</taxon>
        <taxon>Deinococcaceae</taxon>
        <taxon>Deinococcus</taxon>
    </lineage>
</organism>
<dbReference type="PANTHER" id="PTHR35807">
    <property type="entry name" value="TRANSCRIPTIONAL REGULATOR REDD-RELATED"/>
    <property type="match status" value="1"/>
</dbReference>
<evidence type="ECO:0000313" key="3">
    <source>
        <dbReference type="Proteomes" id="UP000236379"/>
    </source>
</evidence>
<protein>
    <recommendedName>
        <fullName evidence="1">Bacterial transcriptional activator domain-containing protein</fullName>
    </recommendedName>
</protein>
<comment type="caution">
    <text evidence="2">The sequence shown here is derived from an EMBL/GenBank/DDBJ whole genome shotgun (WGS) entry which is preliminary data.</text>
</comment>
<dbReference type="Proteomes" id="UP000236379">
    <property type="component" value="Unassembled WGS sequence"/>
</dbReference>
<dbReference type="SMART" id="SM00028">
    <property type="entry name" value="TPR"/>
    <property type="match status" value="6"/>
</dbReference>
<sequence>MTPLPWHYALLGPPELSGPEGQRLRLERKAAALLAYLALEGPTHRARLAGLLWPETREASARNNLVQLLRKLRLALGRELVQGAELLGLSPGLETDALQARDAFTRGQYAELAAFGGELLAGFSYDDCPDLEDWLLAERERWREWRATAAREESARLEREGDYGGALERARALLDLDPLSEEAWRRLMRLLYLRGDRPAALDAYRRCEALLRREFGVEPLPETRALLLDIERGVVEVPARPGPPGVIPLATLRPPALVGREREWARMEEAWRAGQVIFLCGEPGSGKSRLARDFAASKGEVLFLEGRPGDLEQPYATAARNLRAHLARCPDVTLESWERRELARILPELAGPEPETAPLLSEADTLRFKQATLNLVRRTCEGLAAMVTDDMQYFDPASSDFGAFMMSAAFPLGQPGGLPHFIDTYRRGELAPEVEQSLGQLVAAGIAVVIDLPPLQGGAVDDLLDHLGVPGSPELRGGLQRYAGGNPLFLLETVRHLIETGQLERGLPPGLPPPGRVGPLLARRLERLSSPALQAARAAAVLQSDFDLELVAGVLHAPLLELLGAWEELEAAQIIHGNRFSHDLVYEAVREGTSASVRQLLHRAAARTLAERGGHAARVGQHWLQGGDFRQAAPWLLRAAQAAFSTLRLLEAAEFYRQAAEAWQRADDPAAAFSAWAARAEALGHLDDRAARQGALDELFAHARTPLERARAWQLQAELHIAFAEAAETRQAAAQGLAALSETFQDTPAVREQRANLEACAGSALWLQGQMPEAAQALRRAVTALSALGESQSLAANLSNLAAVLDHLEEHAEATGLHRRACELFERSGHLPELSATLYNLSVSLLDQGQARAALHAAQRAHEIESRTDGDPGNAALGHANLGQAYASLGHYGQALRHLSLARAAARPDSWHAGYLPTLAAEVWLALGQVDRAAADLATAQDWPGVPGAYRSRTLVAHGLLAARRGEDPGEVLSEAEELLGVQPRPLAQARVWLASALTAPPEEGLALARGVCTVARTRGLGGMETAAHVRAAQALLALRRPAEALPHARAAQHLLQTLEAVVLSRGEALFTVARALALADEPDAAQALADARGWIAATAEAHVPAEFRSSFLNRFPETQWLDHARS</sequence>
<dbReference type="OrthoDB" id="74119at2"/>
<proteinExistence type="predicted"/>
<dbReference type="Pfam" id="PF03704">
    <property type="entry name" value="BTAD"/>
    <property type="match status" value="1"/>
</dbReference>